<dbReference type="InterPro" id="IPR011993">
    <property type="entry name" value="PH-like_dom_sf"/>
</dbReference>
<dbReference type="GO" id="GO:0008270">
    <property type="term" value="F:zinc ion binding"/>
    <property type="evidence" value="ECO:0007669"/>
    <property type="project" value="UniProtKB-KW"/>
</dbReference>
<keyword evidence="2" id="KW-0963">Cytoplasm</keyword>
<evidence type="ECO:0000256" key="3">
    <source>
        <dbReference type="ARBA" id="ARBA00022658"/>
    </source>
</evidence>
<dbReference type="PROSITE" id="PS50003">
    <property type="entry name" value="PH_DOMAIN"/>
    <property type="match status" value="1"/>
</dbReference>
<keyword evidence="4" id="KW-0479">Metal-binding</keyword>
<keyword evidence="7" id="KW-0206">Cytoskeleton</keyword>
<dbReference type="Gene3D" id="2.30.29.30">
    <property type="entry name" value="Pleckstrin-homology domain (PH domain)/Phosphotyrosine-binding domain (PTB)"/>
    <property type="match status" value="1"/>
</dbReference>
<feature type="compositionally biased region" description="Polar residues" evidence="9">
    <location>
        <begin position="161"/>
        <end position="174"/>
    </location>
</feature>
<evidence type="ECO:0000256" key="5">
    <source>
        <dbReference type="ARBA" id="ARBA00022771"/>
    </source>
</evidence>
<evidence type="ECO:0000256" key="6">
    <source>
        <dbReference type="ARBA" id="ARBA00022833"/>
    </source>
</evidence>
<dbReference type="Gene3D" id="3.30.40.10">
    <property type="entry name" value="Zinc/RING finger domain, C3HC4 (zinc finger)"/>
    <property type="match status" value="1"/>
</dbReference>
<dbReference type="InterPro" id="IPR000219">
    <property type="entry name" value="DH_dom"/>
</dbReference>
<organism evidence="13 14">
    <name type="scientific">Brachionus calyciflorus</name>
    <dbReference type="NCBI Taxonomy" id="104777"/>
    <lineage>
        <taxon>Eukaryota</taxon>
        <taxon>Metazoa</taxon>
        <taxon>Spiralia</taxon>
        <taxon>Gnathifera</taxon>
        <taxon>Rotifera</taxon>
        <taxon>Eurotatoria</taxon>
        <taxon>Monogononta</taxon>
        <taxon>Pseudotrocha</taxon>
        <taxon>Ploima</taxon>
        <taxon>Brachionidae</taxon>
        <taxon>Brachionus</taxon>
    </lineage>
</organism>
<dbReference type="GO" id="GO:0005856">
    <property type="term" value="C:cytoskeleton"/>
    <property type="evidence" value="ECO:0007669"/>
    <property type="project" value="UniProtKB-SubCell"/>
</dbReference>
<evidence type="ECO:0000256" key="7">
    <source>
        <dbReference type="ARBA" id="ARBA00023212"/>
    </source>
</evidence>
<dbReference type="SMART" id="SM00064">
    <property type="entry name" value="FYVE"/>
    <property type="match status" value="1"/>
</dbReference>
<evidence type="ECO:0000256" key="8">
    <source>
        <dbReference type="PROSITE-ProRule" id="PRU00091"/>
    </source>
</evidence>
<feature type="region of interest" description="Disordered" evidence="9">
    <location>
        <begin position="210"/>
        <end position="241"/>
    </location>
</feature>
<dbReference type="PANTHER" id="PTHR12673">
    <property type="entry name" value="FACIOGENITAL DYSPLASIA PROTEIN"/>
    <property type="match status" value="1"/>
</dbReference>
<feature type="region of interest" description="Disordered" evidence="9">
    <location>
        <begin position="729"/>
        <end position="750"/>
    </location>
</feature>
<comment type="subcellular location">
    <subcellularLocation>
        <location evidence="1">Cytoplasm</location>
        <location evidence="1">Cytoskeleton</location>
    </subcellularLocation>
</comment>
<protein>
    <submittedName>
        <fullName evidence="13">Uncharacterized protein</fullName>
    </submittedName>
</protein>
<dbReference type="Gene3D" id="1.20.900.10">
    <property type="entry name" value="Dbl homology (DH) domain"/>
    <property type="match status" value="1"/>
</dbReference>
<dbReference type="Pfam" id="PF01363">
    <property type="entry name" value="FYVE"/>
    <property type="match status" value="1"/>
</dbReference>
<feature type="compositionally biased region" description="Polar residues" evidence="9">
    <location>
        <begin position="217"/>
        <end position="232"/>
    </location>
</feature>
<dbReference type="GO" id="GO:0046847">
    <property type="term" value="P:filopodium assembly"/>
    <property type="evidence" value="ECO:0007669"/>
    <property type="project" value="TreeGrafter"/>
</dbReference>
<evidence type="ECO:0000259" key="12">
    <source>
        <dbReference type="PROSITE" id="PS50178"/>
    </source>
</evidence>
<dbReference type="OrthoDB" id="660555at2759"/>
<evidence type="ECO:0000256" key="4">
    <source>
        <dbReference type="ARBA" id="ARBA00022723"/>
    </source>
</evidence>
<feature type="domain" description="DH" evidence="11">
    <location>
        <begin position="240"/>
        <end position="434"/>
    </location>
</feature>
<dbReference type="SMART" id="SM00233">
    <property type="entry name" value="PH"/>
    <property type="match status" value="2"/>
</dbReference>
<dbReference type="Proteomes" id="UP000663879">
    <property type="component" value="Unassembled WGS sequence"/>
</dbReference>
<evidence type="ECO:0000256" key="2">
    <source>
        <dbReference type="ARBA" id="ARBA00022490"/>
    </source>
</evidence>
<name>A0A813Y8D2_9BILA</name>
<feature type="compositionally biased region" description="Basic and acidic residues" evidence="9">
    <location>
        <begin position="83"/>
        <end position="99"/>
    </location>
</feature>
<evidence type="ECO:0000256" key="1">
    <source>
        <dbReference type="ARBA" id="ARBA00004245"/>
    </source>
</evidence>
<dbReference type="InterPro" id="IPR035899">
    <property type="entry name" value="DBL_dom_sf"/>
</dbReference>
<keyword evidence="3" id="KW-0344">Guanine-nucleotide releasing factor</keyword>
<dbReference type="EMBL" id="CAJNOC010001641">
    <property type="protein sequence ID" value="CAF0880540.1"/>
    <property type="molecule type" value="Genomic_DNA"/>
</dbReference>
<proteinExistence type="predicted"/>
<dbReference type="PROSITE" id="PS50178">
    <property type="entry name" value="ZF_FYVE"/>
    <property type="match status" value="1"/>
</dbReference>
<keyword evidence="5 8" id="KW-0863">Zinc-finger</keyword>
<evidence type="ECO:0000256" key="9">
    <source>
        <dbReference type="SAM" id="MobiDB-lite"/>
    </source>
</evidence>
<feature type="region of interest" description="Disordered" evidence="9">
    <location>
        <begin position="83"/>
        <end position="125"/>
    </location>
</feature>
<dbReference type="AlphaFoldDB" id="A0A813Y8D2"/>
<dbReference type="PANTHER" id="PTHR12673:SF241">
    <property type="entry name" value="DH DOMAIN-CONTAINING PROTEIN"/>
    <property type="match status" value="1"/>
</dbReference>
<feature type="domain" description="FYVE-type" evidence="12">
    <location>
        <begin position="587"/>
        <end position="647"/>
    </location>
</feature>
<dbReference type="SUPFAM" id="SSF50729">
    <property type="entry name" value="PH domain-like"/>
    <property type="match status" value="1"/>
</dbReference>
<evidence type="ECO:0000259" key="11">
    <source>
        <dbReference type="PROSITE" id="PS50010"/>
    </source>
</evidence>
<keyword evidence="14" id="KW-1185">Reference proteome</keyword>
<feature type="domain" description="PH" evidence="10">
    <location>
        <begin position="464"/>
        <end position="561"/>
    </location>
</feature>
<reference evidence="13" key="1">
    <citation type="submission" date="2021-02" db="EMBL/GenBank/DDBJ databases">
        <authorList>
            <person name="Nowell W R."/>
        </authorList>
    </citation>
    <scope>NUCLEOTIDE SEQUENCE</scope>
    <source>
        <strain evidence="13">Ploen Becks lab</strain>
    </source>
</reference>
<dbReference type="GO" id="GO:0005737">
    <property type="term" value="C:cytoplasm"/>
    <property type="evidence" value="ECO:0007669"/>
    <property type="project" value="TreeGrafter"/>
</dbReference>
<accession>A0A813Y8D2</accession>
<dbReference type="InterPro" id="IPR011011">
    <property type="entry name" value="Znf_FYVE_PHD"/>
</dbReference>
<dbReference type="Pfam" id="PF22697">
    <property type="entry name" value="SOS1_NGEF_PH"/>
    <property type="match status" value="1"/>
</dbReference>
<dbReference type="PROSITE" id="PS50010">
    <property type="entry name" value="DH_2"/>
    <property type="match status" value="1"/>
</dbReference>
<dbReference type="InterPro" id="IPR013083">
    <property type="entry name" value="Znf_RING/FYVE/PHD"/>
</dbReference>
<dbReference type="InterPro" id="IPR017455">
    <property type="entry name" value="Znf_FYVE-rel"/>
</dbReference>
<comment type="caution">
    <text evidence="13">The sequence shown here is derived from an EMBL/GenBank/DDBJ whole genome shotgun (WGS) entry which is preliminary data.</text>
</comment>
<evidence type="ECO:0000313" key="14">
    <source>
        <dbReference type="Proteomes" id="UP000663879"/>
    </source>
</evidence>
<dbReference type="InterPro" id="IPR000306">
    <property type="entry name" value="Znf_FYVE"/>
</dbReference>
<evidence type="ECO:0000313" key="13">
    <source>
        <dbReference type="EMBL" id="CAF0880540.1"/>
    </source>
</evidence>
<keyword evidence="6" id="KW-0862">Zinc</keyword>
<gene>
    <name evidence="13" type="ORF">OXX778_LOCUS10390</name>
</gene>
<feature type="compositionally biased region" description="Low complexity" evidence="9">
    <location>
        <begin position="100"/>
        <end position="117"/>
    </location>
</feature>
<dbReference type="SUPFAM" id="SSF48065">
    <property type="entry name" value="DBL homology domain (DH-domain)"/>
    <property type="match status" value="1"/>
</dbReference>
<feature type="region of interest" description="Disordered" evidence="9">
    <location>
        <begin position="155"/>
        <end position="174"/>
    </location>
</feature>
<sequence length="939" mass="109325">MNIPSTQLGPRNSIYTQSGDFKTNSIVDIQTSLITNDNIEFKNSLSEILSNNRKSNLKSNLKKLENESFEDISSEIIHEEIEEKETISDKTELKEDANKSPDNNNTNIDNNNIPSSNQLDESSTPQSSFRKLSKLFFRSSPLDSIKQISRISSIAKDDSSNNKTDQTNSQSFNENSSMFNETALEKFGSVFGPEQSTKLIYTNNKYLKTEQNKTNDRATISSKSSLPPGQHQNDPEINQKKRNKIHEYYTLEKKQADLIKLLAKSILFKFNEENKKDFLCDQDEINKVFSIVSELEQVALLIHDSIAESILKRLNDEWNEKPYFADILMKYYQYYKIYKTTLSRYPNVQLSMANFIKKKNVAITIKKLLDAEAANLENVNRLDMLFDRLVDFPRRINQLLESYIKQLDQDSSEYTCIKEIMIKLINIFQSSDEDLNRMQNFQLCYDIQYMFDPPLLTLVDANRQLVKQGPIFKVAKRDGNLLLRHLALFTDILLVCNCDKFKRKLILKYRIETKNIKLVENSNQSNELDFRIISSDQNNEFRADKLKDKEEWMRAFKKVKDIISTNEFVYCPNDDQLGKVPPVWIKDNAQTACSTCNESFTAFRRRHHCRTCGKLFCNSCCSLTVPVEFNKFKDPVRVCNSCFITLNKTYQAYLNQTNQSPIASPNMFNNILKNFIPSKQTNDFQNETQSEIQIQEELENVKPTPFYMNDVYRPSYNKTSRIAFRKSLEKSDSTNTINNDDDSSRSSFSDDEKLIELEDKKEINDVKPVLRLQSIKPIVPPRPSTITQNQHISKIFVKREPVYQENGYFNKIQIKKDLQTELENSPNKNSCWERVCFILYTDHTLGICSSHLDFNNPKLLIQLNYFNIKNVNDTTFGLDRILDDLIEVNLNESDIESIPKGRLNNRLKMFEFNFELKFQTKDTKNKWFELVSNEKRLVG</sequence>
<dbReference type="GO" id="GO:0005085">
    <property type="term" value="F:guanyl-nucleotide exchange factor activity"/>
    <property type="evidence" value="ECO:0007669"/>
    <property type="project" value="UniProtKB-KW"/>
</dbReference>
<dbReference type="InterPro" id="IPR001849">
    <property type="entry name" value="PH_domain"/>
</dbReference>
<dbReference type="InterPro" id="IPR055251">
    <property type="entry name" value="SOS1_NGEF_PH"/>
</dbReference>
<evidence type="ECO:0000259" key="10">
    <source>
        <dbReference type="PROSITE" id="PS50003"/>
    </source>
</evidence>
<dbReference type="InterPro" id="IPR051092">
    <property type="entry name" value="FYVE_RhoGEF_PH"/>
</dbReference>
<dbReference type="SUPFAM" id="SSF57903">
    <property type="entry name" value="FYVE/PHD zinc finger"/>
    <property type="match status" value="1"/>
</dbReference>
<dbReference type="GO" id="GO:0007010">
    <property type="term" value="P:cytoskeleton organization"/>
    <property type="evidence" value="ECO:0007669"/>
    <property type="project" value="TreeGrafter"/>
</dbReference>